<keyword evidence="3" id="KW-1185">Reference proteome</keyword>
<evidence type="ECO:0000313" key="3">
    <source>
        <dbReference type="Proteomes" id="UP000659698"/>
    </source>
</evidence>
<evidence type="ECO:0000259" key="1">
    <source>
        <dbReference type="Pfam" id="PF14587"/>
    </source>
</evidence>
<keyword evidence="2" id="KW-0624">Polysaccharide degradation</keyword>
<dbReference type="InterPro" id="IPR017853">
    <property type="entry name" value="GH"/>
</dbReference>
<dbReference type="Proteomes" id="UP000659698">
    <property type="component" value="Unassembled WGS sequence"/>
</dbReference>
<dbReference type="PANTHER" id="PTHR42767">
    <property type="entry name" value="ENDO-BETA-1,6-GALACTANASE"/>
    <property type="match status" value="1"/>
</dbReference>
<dbReference type="PANTHER" id="PTHR42767:SF1">
    <property type="entry name" value="ENDO-BETA-1,6-GALACTANASE-LIKE DOMAIN-CONTAINING PROTEIN"/>
    <property type="match status" value="1"/>
</dbReference>
<name>A0ABR6VPM5_9BACT</name>
<reference evidence="2 3" key="1">
    <citation type="journal article" date="2019" name="Int. J. Syst. Evol. Microbiol.">
        <title>Rufibacter sediminis sp. nov., isolated from freshwater lake sediment.</title>
        <authorList>
            <person name="Qu J.H."/>
            <person name="Zhang L.J."/>
            <person name="Fu Y.H."/>
            <person name="Li H.F."/>
        </authorList>
    </citation>
    <scope>NUCLEOTIDE SEQUENCE [LARGE SCALE GENOMIC DNA]</scope>
    <source>
        <strain evidence="2 3">H-1</strain>
    </source>
</reference>
<proteinExistence type="predicted"/>
<comment type="caution">
    <text evidence="2">The sequence shown here is derived from an EMBL/GenBank/DDBJ whole genome shotgun (WGS) entry which is preliminary data.</text>
</comment>
<dbReference type="Gene3D" id="3.20.20.80">
    <property type="entry name" value="Glycosidases"/>
    <property type="match status" value="1"/>
</dbReference>
<keyword evidence="2" id="KW-0119">Carbohydrate metabolism</keyword>
<accession>A0ABR6VPM5</accession>
<dbReference type="Pfam" id="PF14587">
    <property type="entry name" value="Glyco_hydr_30_2"/>
    <property type="match status" value="1"/>
</dbReference>
<keyword evidence="2" id="KW-0858">Xylan degradation</keyword>
<dbReference type="Gene3D" id="2.60.40.1180">
    <property type="entry name" value="Golgi alpha-mannosidase II"/>
    <property type="match status" value="1"/>
</dbReference>
<sequence length="537" mass="59102">MLRPILRGKNKFSLPLSHFLVVLLALVGCSEEGSSAVKGDAPSTTPAVRVTATIDISRKFQRIDNFAASDAWSCQFVGNWPENKKNAIADLLFSTQLDANGQPKGIGLSLWRFNIGAGSSQQGEQSGIKDEWRRAESFLDNDGSYNWQRQAGQVWFLKAAQARGVSKFLAFPNSPTVNLTRNGKAFASNGTPNLAPARYEAFSDYLADVIQGVERVHGVTFNYISPVNEPQWDWSDGGQEGTPFMNAEVAGIVRALNTSLARRNLTTKIDIAEAGKIDYLYQEADKPNRGNQIDAFFSKNSPHYVADLPHVSKVISGHSYFTTSPAGQAVASRKQLASKVATVPGLEFWQSEYCILGDNAGEIDGNKRVLGIDPAIYLARVIHNDLVVANATAWQWWLAISPYNYKDGLIYIDQNKTDGNFYESKMLWALGNYSRFIRPGAERVDLQVAGDRKDENDALLASAYLDTQQKKLIMVAVNPSILPVQMNMEVKGATIRNIIPYVTSDKENLTPGSPLQGNKEITVAPRSVITFVADLQL</sequence>
<keyword evidence="2" id="KW-0326">Glycosidase</keyword>
<dbReference type="EMBL" id="JACOAF010000014">
    <property type="protein sequence ID" value="MBC3539144.1"/>
    <property type="molecule type" value="Genomic_DNA"/>
</dbReference>
<dbReference type="GO" id="GO:0045493">
    <property type="term" value="P:xylan catabolic process"/>
    <property type="evidence" value="ECO:0007669"/>
    <property type="project" value="UniProtKB-KW"/>
</dbReference>
<dbReference type="RefSeq" id="WP_186634234.1">
    <property type="nucleotide sequence ID" value="NZ_JACOAF010000014.1"/>
</dbReference>
<organism evidence="2 3">
    <name type="scientific">Rufibacter sediminis</name>
    <dbReference type="NCBI Taxonomy" id="2762756"/>
    <lineage>
        <taxon>Bacteria</taxon>
        <taxon>Pseudomonadati</taxon>
        <taxon>Bacteroidota</taxon>
        <taxon>Cytophagia</taxon>
        <taxon>Cytophagales</taxon>
        <taxon>Hymenobacteraceae</taxon>
        <taxon>Rufibacter</taxon>
    </lineage>
</organism>
<dbReference type="PROSITE" id="PS51257">
    <property type="entry name" value="PROKAR_LIPOPROTEIN"/>
    <property type="match status" value="1"/>
</dbReference>
<dbReference type="SUPFAM" id="SSF51445">
    <property type="entry name" value="(Trans)glycosidases"/>
    <property type="match status" value="1"/>
</dbReference>
<dbReference type="InterPro" id="IPR039514">
    <property type="entry name" value="6GAL-like"/>
</dbReference>
<dbReference type="InterPro" id="IPR013780">
    <property type="entry name" value="Glyco_hydro_b"/>
</dbReference>
<dbReference type="GO" id="GO:0016798">
    <property type="term" value="F:hydrolase activity, acting on glycosyl bonds"/>
    <property type="evidence" value="ECO:0007669"/>
    <property type="project" value="UniProtKB-KW"/>
</dbReference>
<feature type="domain" description="Endo-beta-1,6-galactanase-like" evidence="1">
    <location>
        <begin position="50"/>
        <end position="411"/>
    </location>
</feature>
<protein>
    <submittedName>
        <fullName evidence="2">Xylanase</fullName>
    </submittedName>
</protein>
<dbReference type="InterPro" id="IPR039743">
    <property type="entry name" value="6GAL/EXGAL"/>
</dbReference>
<evidence type="ECO:0000313" key="2">
    <source>
        <dbReference type="EMBL" id="MBC3539144.1"/>
    </source>
</evidence>
<keyword evidence="2" id="KW-0378">Hydrolase</keyword>
<gene>
    <name evidence="2" type="ORF">H7U12_05590</name>
</gene>